<proteinExistence type="predicted"/>
<dbReference type="EMBL" id="LXQA011305537">
    <property type="protein sequence ID" value="MCI92605.1"/>
    <property type="molecule type" value="Genomic_DNA"/>
</dbReference>
<protein>
    <submittedName>
        <fullName evidence="1">Uncharacterized protein</fullName>
    </submittedName>
</protein>
<name>A0A392W120_9FABA</name>
<sequence>KLRREEEKKRQEEEEARKKLVLEDVAANGSENMNVETSDQVVLDKGKAVVVSDPDPLVLKLQEDLAAQ</sequence>
<feature type="non-terminal residue" evidence="1">
    <location>
        <position position="1"/>
    </location>
</feature>
<accession>A0A392W120</accession>
<organism evidence="1 2">
    <name type="scientific">Trifolium medium</name>
    <dbReference type="NCBI Taxonomy" id="97028"/>
    <lineage>
        <taxon>Eukaryota</taxon>
        <taxon>Viridiplantae</taxon>
        <taxon>Streptophyta</taxon>
        <taxon>Embryophyta</taxon>
        <taxon>Tracheophyta</taxon>
        <taxon>Spermatophyta</taxon>
        <taxon>Magnoliopsida</taxon>
        <taxon>eudicotyledons</taxon>
        <taxon>Gunneridae</taxon>
        <taxon>Pentapetalae</taxon>
        <taxon>rosids</taxon>
        <taxon>fabids</taxon>
        <taxon>Fabales</taxon>
        <taxon>Fabaceae</taxon>
        <taxon>Papilionoideae</taxon>
        <taxon>50 kb inversion clade</taxon>
        <taxon>NPAAA clade</taxon>
        <taxon>Hologalegina</taxon>
        <taxon>IRL clade</taxon>
        <taxon>Trifolieae</taxon>
        <taxon>Trifolium</taxon>
    </lineage>
</organism>
<evidence type="ECO:0000313" key="2">
    <source>
        <dbReference type="Proteomes" id="UP000265520"/>
    </source>
</evidence>
<comment type="caution">
    <text evidence="1">The sequence shown here is derived from an EMBL/GenBank/DDBJ whole genome shotgun (WGS) entry which is preliminary data.</text>
</comment>
<dbReference type="Proteomes" id="UP000265520">
    <property type="component" value="Unassembled WGS sequence"/>
</dbReference>
<keyword evidence="2" id="KW-1185">Reference proteome</keyword>
<reference evidence="1 2" key="1">
    <citation type="journal article" date="2018" name="Front. Plant Sci.">
        <title>Red Clover (Trifolium pratense) and Zigzag Clover (T. medium) - A Picture of Genomic Similarities and Differences.</title>
        <authorList>
            <person name="Dluhosova J."/>
            <person name="Istvanek J."/>
            <person name="Nedelnik J."/>
            <person name="Repkova J."/>
        </authorList>
    </citation>
    <scope>NUCLEOTIDE SEQUENCE [LARGE SCALE GENOMIC DNA]</scope>
    <source>
        <strain evidence="2">cv. 10/8</strain>
        <tissue evidence="1">Leaf</tissue>
    </source>
</reference>
<feature type="non-terminal residue" evidence="1">
    <location>
        <position position="68"/>
    </location>
</feature>
<evidence type="ECO:0000313" key="1">
    <source>
        <dbReference type="EMBL" id="MCI92605.1"/>
    </source>
</evidence>
<dbReference type="AlphaFoldDB" id="A0A392W120"/>